<reference evidence="2" key="1">
    <citation type="submission" date="2017-04" db="EMBL/GenBank/DDBJ databases">
        <authorList>
            <person name="Varghese N."/>
            <person name="Submissions S."/>
        </authorList>
    </citation>
    <scope>NUCLEOTIDE SEQUENCE [LARGE SCALE GENOMIC DNA]</scope>
    <source>
        <strain evidence="2">DSM 23072</strain>
    </source>
</reference>
<evidence type="ECO:0000313" key="2">
    <source>
        <dbReference type="Proteomes" id="UP000192408"/>
    </source>
</evidence>
<sequence length="177" mass="19289">MIYLFIGINRTDTTNQLHRLRLSATSEQQARAKLARDYVLFFAGQINPNRTLTAGGLTAAKNAVSISSTTTTHGGNRSRNSCGIFLPQIHFNEALSLSENTEFAVRETRRNKADFIRTNKAGNLPLVVVVDPLSHPTKGGKSLLKKLTEKTIMKTQPNTATHAPIALSADVQGVVYA</sequence>
<dbReference type="STRING" id="1122938.SAMN05660772_02211"/>
<dbReference type="Proteomes" id="UP000192408">
    <property type="component" value="Unassembled WGS sequence"/>
</dbReference>
<evidence type="ECO:0000313" key="1">
    <source>
        <dbReference type="EMBL" id="SMB83075.1"/>
    </source>
</evidence>
<organism evidence="1 2">
    <name type="scientific">Pasteurella testudinis DSM 23072</name>
    <dbReference type="NCBI Taxonomy" id="1122938"/>
    <lineage>
        <taxon>Bacteria</taxon>
        <taxon>Pseudomonadati</taxon>
        <taxon>Pseudomonadota</taxon>
        <taxon>Gammaproteobacteria</taxon>
        <taxon>Pasteurellales</taxon>
        <taxon>Pasteurellaceae</taxon>
        <taxon>Pasteurella</taxon>
    </lineage>
</organism>
<keyword evidence="2" id="KW-1185">Reference proteome</keyword>
<accession>A0A1W1UPM2</accession>
<dbReference type="AlphaFoldDB" id="A0A1W1UPM2"/>
<protein>
    <submittedName>
        <fullName evidence="1">Uncharacterized protein</fullName>
    </submittedName>
</protein>
<proteinExistence type="predicted"/>
<dbReference type="EMBL" id="FWWV01000011">
    <property type="protein sequence ID" value="SMB83075.1"/>
    <property type="molecule type" value="Genomic_DNA"/>
</dbReference>
<dbReference type="NCBIfam" id="NF033153">
    <property type="entry name" value="phage_ICD_like"/>
    <property type="match status" value="1"/>
</dbReference>
<gene>
    <name evidence="1" type="ORF">SAMN05660772_02211</name>
</gene>
<name>A0A1W1UPM2_9PAST</name>